<evidence type="ECO:0000313" key="2">
    <source>
        <dbReference type="Proteomes" id="UP000256964"/>
    </source>
</evidence>
<organism evidence="1 2">
    <name type="scientific">Lentinus brumalis</name>
    <dbReference type="NCBI Taxonomy" id="2498619"/>
    <lineage>
        <taxon>Eukaryota</taxon>
        <taxon>Fungi</taxon>
        <taxon>Dikarya</taxon>
        <taxon>Basidiomycota</taxon>
        <taxon>Agaricomycotina</taxon>
        <taxon>Agaricomycetes</taxon>
        <taxon>Polyporales</taxon>
        <taxon>Polyporaceae</taxon>
        <taxon>Lentinus</taxon>
    </lineage>
</organism>
<dbReference type="AlphaFoldDB" id="A0A371D6S7"/>
<sequence length="67" mass="7426">MDDPSALANHGGGTILTEARSLPFDVYPYRDYVAPAQTPLTQYFLQQGARMYAFATQIRFARGPTLS</sequence>
<reference evidence="1 2" key="1">
    <citation type="journal article" date="2018" name="Biotechnol. Biofuels">
        <title>Integrative visual omics of the white-rot fungus Polyporus brumalis exposes the biotechnological potential of its oxidative enzymes for delignifying raw plant biomass.</title>
        <authorList>
            <person name="Miyauchi S."/>
            <person name="Rancon A."/>
            <person name="Drula E."/>
            <person name="Hage H."/>
            <person name="Chaduli D."/>
            <person name="Favel A."/>
            <person name="Grisel S."/>
            <person name="Henrissat B."/>
            <person name="Herpoel-Gimbert I."/>
            <person name="Ruiz-Duenas F.J."/>
            <person name="Chevret D."/>
            <person name="Hainaut M."/>
            <person name="Lin J."/>
            <person name="Wang M."/>
            <person name="Pangilinan J."/>
            <person name="Lipzen A."/>
            <person name="Lesage-Meessen L."/>
            <person name="Navarro D."/>
            <person name="Riley R."/>
            <person name="Grigoriev I.V."/>
            <person name="Zhou S."/>
            <person name="Raouche S."/>
            <person name="Rosso M.N."/>
        </authorList>
    </citation>
    <scope>NUCLEOTIDE SEQUENCE [LARGE SCALE GENOMIC DNA]</scope>
    <source>
        <strain evidence="1 2">BRFM 1820</strain>
    </source>
</reference>
<proteinExistence type="predicted"/>
<name>A0A371D6S7_9APHY</name>
<dbReference type="Proteomes" id="UP000256964">
    <property type="component" value="Unassembled WGS sequence"/>
</dbReference>
<dbReference type="EMBL" id="KZ857413">
    <property type="protein sequence ID" value="RDX48237.1"/>
    <property type="molecule type" value="Genomic_DNA"/>
</dbReference>
<keyword evidence="2" id="KW-1185">Reference proteome</keyword>
<gene>
    <name evidence="1" type="ORF">OH76DRAFT_1405154</name>
</gene>
<dbReference type="STRING" id="139420.A0A371D6S7"/>
<evidence type="ECO:0000313" key="1">
    <source>
        <dbReference type="EMBL" id="RDX48237.1"/>
    </source>
</evidence>
<protein>
    <submittedName>
        <fullName evidence="1">Uncharacterized protein</fullName>
    </submittedName>
</protein>
<dbReference type="OrthoDB" id="3056235at2759"/>
<accession>A0A371D6S7</accession>